<dbReference type="Gene3D" id="3.40.50.2300">
    <property type="match status" value="1"/>
</dbReference>
<dbReference type="SUPFAM" id="SSF55874">
    <property type="entry name" value="ATPase domain of HSP90 chaperone/DNA topoisomerase II/histidine kinase"/>
    <property type="match status" value="1"/>
</dbReference>
<evidence type="ECO:0000256" key="1">
    <source>
        <dbReference type="ARBA" id="ARBA00000085"/>
    </source>
</evidence>
<dbReference type="InterPro" id="IPR005467">
    <property type="entry name" value="His_kinase_dom"/>
</dbReference>
<evidence type="ECO:0000313" key="11">
    <source>
        <dbReference type="Proteomes" id="UP001430290"/>
    </source>
</evidence>
<dbReference type="InterPro" id="IPR003594">
    <property type="entry name" value="HATPase_dom"/>
</dbReference>
<dbReference type="EMBL" id="JAIQDJ010000002">
    <property type="protein sequence ID" value="MBZ4186092.1"/>
    <property type="molecule type" value="Genomic_DNA"/>
</dbReference>
<reference evidence="10" key="1">
    <citation type="submission" date="2021-09" db="EMBL/GenBank/DDBJ databases">
        <authorList>
            <person name="Wu T."/>
            <person name="Guo S.Z."/>
        </authorList>
    </citation>
    <scope>NUCLEOTIDE SEQUENCE</scope>
    <source>
        <strain evidence="10">RSS-23</strain>
    </source>
</reference>
<dbReference type="SMART" id="SM00448">
    <property type="entry name" value="REC"/>
    <property type="match status" value="1"/>
</dbReference>
<dbReference type="SMART" id="SM00388">
    <property type="entry name" value="HisKA"/>
    <property type="match status" value="1"/>
</dbReference>
<dbReference type="InterPro" id="IPR003661">
    <property type="entry name" value="HisK_dim/P_dom"/>
</dbReference>
<keyword evidence="7" id="KW-0472">Membrane</keyword>
<dbReference type="PRINTS" id="PR00344">
    <property type="entry name" value="BCTRLSENSOR"/>
</dbReference>
<dbReference type="InterPro" id="IPR004358">
    <property type="entry name" value="Sig_transdc_His_kin-like_C"/>
</dbReference>
<dbReference type="InterPro" id="IPR036097">
    <property type="entry name" value="HisK_dim/P_sf"/>
</dbReference>
<feature type="domain" description="Response regulatory" evidence="9">
    <location>
        <begin position="432"/>
        <end position="554"/>
    </location>
</feature>
<dbReference type="Pfam" id="PF02518">
    <property type="entry name" value="HATPase_c"/>
    <property type="match status" value="1"/>
</dbReference>
<evidence type="ECO:0000256" key="2">
    <source>
        <dbReference type="ARBA" id="ARBA00012438"/>
    </source>
</evidence>
<dbReference type="CDD" id="cd00156">
    <property type="entry name" value="REC"/>
    <property type="match status" value="1"/>
</dbReference>
<dbReference type="SMART" id="SM00387">
    <property type="entry name" value="HATPase_c"/>
    <property type="match status" value="1"/>
</dbReference>
<keyword evidence="5 10" id="KW-0418">Kinase</keyword>
<name>A0ABS7TE37_9GAMM</name>
<dbReference type="Proteomes" id="UP001430290">
    <property type="component" value="Unassembled WGS sequence"/>
</dbReference>
<dbReference type="InterPro" id="IPR036890">
    <property type="entry name" value="HATPase_C_sf"/>
</dbReference>
<dbReference type="GO" id="GO:0016301">
    <property type="term" value="F:kinase activity"/>
    <property type="evidence" value="ECO:0007669"/>
    <property type="project" value="UniProtKB-KW"/>
</dbReference>
<dbReference type="Pfam" id="PF00512">
    <property type="entry name" value="HisKA"/>
    <property type="match status" value="1"/>
</dbReference>
<evidence type="ECO:0000256" key="7">
    <source>
        <dbReference type="SAM" id="Phobius"/>
    </source>
</evidence>
<dbReference type="PANTHER" id="PTHR43047:SF9">
    <property type="entry name" value="HISTIDINE KINASE"/>
    <property type="match status" value="1"/>
</dbReference>
<dbReference type="SUPFAM" id="SSF47384">
    <property type="entry name" value="Homodimeric domain of signal transducing histidine kinase"/>
    <property type="match status" value="1"/>
</dbReference>
<evidence type="ECO:0000256" key="3">
    <source>
        <dbReference type="ARBA" id="ARBA00022553"/>
    </source>
</evidence>
<protein>
    <recommendedName>
        <fullName evidence="2">histidine kinase</fullName>
        <ecNumber evidence="2">2.7.13.3</ecNumber>
    </recommendedName>
</protein>
<keyword evidence="7" id="KW-0812">Transmembrane</keyword>
<dbReference type="PROSITE" id="PS50110">
    <property type="entry name" value="RESPONSE_REGULATORY"/>
    <property type="match status" value="1"/>
</dbReference>
<evidence type="ECO:0000313" key="10">
    <source>
        <dbReference type="EMBL" id="MBZ4186092.1"/>
    </source>
</evidence>
<dbReference type="EC" id="2.7.13.3" evidence="2"/>
<gene>
    <name evidence="10" type="ORF">K7B09_07075</name>
</gene>
<dbReference type="CDD" id="cd00082">
    <property type="entry name" value="HisKA"/>
    <property type="match status" value="1"/>
</dbReference>
<evidence type="ECO:0000259" key="9">
    <source>
        <dbReference type="PROSITE" id="PS50110"/>
    </source>
</evidence>
<feature type="domain" description="Histidine kinase" evidence="8">
    <location>
        <begin position="195"/>
        <end position="412"/>
    </location>
</feature>
<evidence type="ECO:0000256" key="6">
    <source>
        <dbReference type="PROSITE-ProRule" id="PRU00169"/>
    </source>
</evidence>
<accession>A0ABS7TE37</accession>
<dbReference type="InterPro" id="IPR001789">
    <property type="entry name" value="Sig_transdc_resp-reg_receiver"/>
</dbReference>
<comment type="caution">
    <text evidence="10">The sequence shown here is derived from an EMBL/GenBank/DDBJ whole genome shotgun (WGS) entry which is preliminary data.</text>
</comment>
<dbReference type="RefSeq" id="WP_223628277.1">
    <property type="nucleotide sequence ID" value="NZ_JAIQDJ010000002.1"/>
</dbReference>
<organism evidence="10 11">
    <name type="scientific">Thermomonas beijingensis</name>
    <dbReference type="NCBI Taxonomy" id="2872701"/>
    <lineage>
        <taxon>Bacteria</taxon>
        <taxon>Pseudomonadati</taxon>
        <taxon>Pseudomonadota</taxon>
        <taxon>Gammaproteobacteria</taxon>
        <taxon>Lysobacterales</taxon>
        <taxon>Lysobacteraceae</taxon>
        <taxon>Thermomonas</taxon>
    </lineage>
</organism>
<dbReference type="Gene3D" id="3.30.565.10">
    <property type="entry name" value="Histidine kinase-like ATPase, C-terminal domain"/>
    <property type="match status" value="1"/>
</dbReference>
<evidence type="ECO:0000259" key="8">
    <source>
        <dbReference type="PROSITE" id="PS50109"/>
    </source>
</evidence>
<sequence length="566" mass="61920">MDCIWPDNPANCVKIGNRQFNMRMQAPSSSSPHSASPTGQAPSLLRQWAIAVVLPLVMAALLAFGLLALAALPLDTQLPAAQLRSALWKAAGLLLMAVLVVLVISWGIAQRFRASIHALTLAVQRLGKGAPLQLALDGRDNPLWQLQYAIQEASRSVAQVQNRMQSALGRTSIELAEKNAKLESANLSRARLLAAASHDLRQPLYALTLFSSTLRAGETDPDKITRIMHIQECVASLDQLFAELLDLSRLESGSMQASVSNVRLDDVFDEVSRNFRMLAESRGLRLVVRKTDAWVQGDRTMLARILNNLVSNALRYTDSGGVLVGVRHQDNGQVRIDVWDTGCGIAPEHQQRVFDEFYQVKQSTLPAGERKRGLGLGLATVRRLAELCGCALTLSSRPARGTLVSLTLDRSVEVMPTDNDSLDFPLDISGLRVLAIDDEPSILEGLRALLLEWGCEVRTAHDVDSALIQLEDWSLPPDLILSDLHLGPELSGLDVLDAVSHRYRCDPAHPSFARLLVTGETRPEQIAIITSKRIPVLFKPVAPQRLREAMLAAVLAAKALPKEDNP</sequence>
<keyword evidence="11" id="KW-1185">Reference proteome</keyword>
<keyword evidence="4" id="KW-0808">Transferase</keyword>
<evidence type="ECO:0000256" key="5">
    <source>
        <dbReference type="ARBA" id="ARBA00022777"/>
    </source>
</evidence>
<dbReference type="PROSITE" id="PS50109">
    <property type="entry name" value="HIS_KIN"/>
    <property type="match status" value="1"/>
</dbReference>
<proteinExistence type="predicted"/>
<feature type="transmembrane region" description="Helical" evidence="7">
    <location>
        <begin position="48"/>
        <end position="74"/>
    </location>
</feature>
<feature type="modified residue" description="4-aspartylphosphate" evidence="6">
    <location>
        <position position="483"/>
    </location>
</feature>
<feature type="transmembrane region" description="Helical" evidence="7">
    <location>
        <begin position="86"/>
        <end position="109"/>
    </location>
</feature>
<dbReference type="PANTHER" id="PTHR43047">
    <property type="entry name" value="TWO-COMPONENT HISTIDINE PROTEIN KINASE"/>
    <property type="match status" value="1"/>
</dbReference>
<dbReference type="SUPFAM" id="SSF52172">
    <property type="entry name" value="CheY-like"/>
    <property type="match status" value="1"/>
</dbReference>
<comment type="catalytic activity">
    <reaction evidence="1">
        <text>ATP + protein L-histidine = ADP + protein N-phospho-L-histidine.</text>
        <dbReference type="EC" id="2.7.13.3"/>
    </reaction>
</comment>
<dbReference type="Gene3D" id="1.10.287.130">
    <property type="match status" value="1"/>
</dbReference>
<dbReference type="Pfam" id="PF00072">
    <property type="entry name" value="Response_reg"/>
    <property type="match status" value="1"/>
</dbReference>
<keyword evidence="3 6" id="KW-0597">Phosphoprotein</keyword>
<evidence type="ECO:0000256" key="4">
    <source>
        <dbReference type="ARBA" id="ARBA00022679"/>
    </source>
</evidence>
<dbReference type="InterPro" id="IPR011006">
    <property type="entry name" value="CheY-like_superfamily"/>
</dbReference>
<keyword evidence="7" id="KW-1133">Transmembrane helix</keyword>